<comment type="similarity">
    <text evidence="2">Belongs to the nucleobase:cation symporter-2 (NCS2) (TC 2.A.40) family.</text>
</comment>
<keyword evidence="5 8" id="KW-0812">Transmembrane</keyword>
<keyword evidence="4" id="KW-1003">Cell membrane</keyword>
<evidence type="ECO:0000256" key="1">
    <source>
        <dbReference type="ARBA" id="ARBA00004651"/>
    </source>
</evidence>
<feature type="transmembrane region" description="Helical" evidence="8">
    <location>
        <begin position="307"/>
        <end position="326"/>
    </location>
</feature>
<dbReference type="GO" id="GO:0042907">
    <property type="term" value="F:xanthine transmembrane transporter activity"/>
    <property type="evidence" value="ECO:0007669"/>
    <property type="project" value="TreeGrafter"/>
</dbReference>
<dbReference type="NCBIfam" id="NF007995">
    <property type="entry name" value="PRK10720.1"/>
    <property type="match status" value="1"/>
</dbReference>
<feature type="transmembrane region" description="Helical" evidence="8">
    <location>
        <begin position="373"/>
        <end position="392"/>
    </location>
</feature>
<feature type="transmembrane region" description="Helical" evidence="8">
    <location>
        <begin position="12"/>
        <end position="35"/>
    </location>
</feature>
<dbReference type="Pfam" id="PF00860">
    <property type="entry name" value="Xan_ur_permease"/>
    <property type="match status" value="1"/>
</dbReference>
<protein>
    <submittedName>
        <fullName evidence="9">Uracil permease</fullName>
    </submittedName>
</protein>
<feature type="transmembrane region" description="Helical" evidence="8">
    <location>
        <begin position="96"/>
        <end position="118"/>
    </location>
</feature>
<keyword evidence="6 8" id="KW-1133">Transmembrane helix</keyword>
<evidence type="ECO:0000313" key="9">
    <source>
        <dbReference type="EMBL" id="KUG28223.1"/>
    </source>
</evidence>
<feature type="transmembrane region" description="Helical" evidence="8">
    <location>
        <begin position="398"/>
        <end position="416"/>
    </location>
</feature>
<dbReference type="AlphaFoldDB" id="A0A0W8G4Y4"/>
<dbReference type="GO" id="GO:0005886">
    <property type="term" value="C:plasma membrane"/>
    <property type="evidence" value="ECO:0007669"/>
    <property type="project" value="UniProtKB-SubCell"/>
</dbReference>
<accession>A0A0W8G4Y4</accession>
<keyword evidence="7 8" id="KW-0472">Membrane</keyword>
<evidence type="ECO:0000256" key="6">
    <source>
        <dbReference type="ARBA" id="ARBA00022989"/>
    </source>
</evidence>
<dbReference type="PROSITE" id="PS01116">
    <property type="entry name" value="XANTH_URACIL_PERMASE"/>
    <property type="match status" value="1"/>
</dbReference>
<feature type="transmembrane region" description="Helical" evidence="8">
    <location>
        <begin position="338"/>
        <end position="361"/>
    </location>
</feature>
<dbReference type="EMBL" id="LNQE01000247">
    <property type="protein sequence ID" value="KUG28223.1"/>
    <property type="molecule type" value="Genomic_DNA"/>
</dbReference>
<dbReference type="InterPro" id="IPR006043">
    <property type="entry name" value="NCS2"/>
</dbReference>
<evidence type="ECO:0000256" key="7">
    <source>
        <dbReference type="ARBA" id="ARBA00023136"/>
    </source>
</evidence>
<feature type="transmembrane region" description="Helical" evidence="8">
    <location>
        <begin position="67"/>
        <end position="90"/>
    </location>
</feature>
<evidence type="ECO:0000256" key="5">
    <source>
        <dbReference type="ARBA" id="ARBA00022692"/>
    </source>
</evidence>
<keyword evidence="3" id="KW-0813">Transport</keyword>
<reference evidence="9" key="1">
    <citation type="journal article" date="2015" name="Proc. Natl. Acad. Sci. U.S.A.">
        <title>Networks of energetic and metabolic interactions define dynamics in microbial communities.</title>
        <authorList>
            <person name="Embree M."/>
            <person name="Liu J.K."/>
            <person name="Al-Bassam M.M."/>
            <person name="Zengler K."/>
        </authorList>
    </citation>
    <scope>NUCLEOTIDE SEQUENCE</scope>
</reference>
<feature type="transmembrane region" description="Helical" evidence="8">
    <location>
        <begin position="125"/>
        <end position="147"/>
    </location>
</feature>
<feature type="transmembrane region" description="Helical" evidence="8">
    <location>
        <begin position="41"/>
        <end position="60"/>
    </location>
</feature>
<sequence>MGAKTYQVEEKVPFLQAIPLSFQHLFAMFGASVLVPTLFKIDPAVVLFMNGVGTLIYLVLCKGKAPAFLGSSFAFLSPVFVVLGANQALWGGNYGLALGGFIASGLVFMAVALLIGAFGPGWIKFVLPPATMGPIVALIGLELASVATDMAGFKADAGGAYNTSGIIVALVTLFTVAFGSLLFRGFMAVIPVLTGIVVGYLVSIPMGLVSFEAIAAAPILAFPTLYTPVFDINAILIILPASLVVISEHIGHLVVTGNIVGRDLTKDPGLHRSLLGDGISTTLSGFLGSVPTTTYGENIGVMAITRVFSVWVIGGAAVISIVLAFIGKLSAVIQSIPAPVMGGICILLFGVIAASGIRMLVESKVDYSKPINLTLTAIVLIVGISGMAVTIGNVQLKGMALATVVGMALSLIFHLLERFGLTNDQTDI</sequence>
<comment type="caution">
    <text evidence="9">The sequence shown here is derived from an EMBL/GenBank/DDBJ whole genome shotgun (WGS) entry which is preliminary data.</text>
</comment>
<evidence type="ECO:0000256" key="8">
    <source>
        <dbReference type="SAM" id="Phobius"/>
    </source>
</evidence>
<feature type="transmembrane region" description="Helical" evidence="8">
    <location>
        <begin position="159"/>
        <end position="183"/>
    </location>
</feature>
<dbReference type="PANTHER" id="PTHR42810:SF4">
    <property type="entry name" value="URIC ACID TRANSPORTER UACT"/>
    <property type="match status" value="1"/>
</dbReference>
<evidence type="ECO:0000256" key="4">
    <source>
        <dbReference type="ARBA" id="ARBA00022475"/>
    </source>
</evidence>
<gene>
    <name evidence="9" type="ORF">ASZ90_001916</name>
</gene>
<dbReference type="PANTHER" id="PTHR42810">
    <property type="entry name" value="PURINE PERMEASE C1399.01C-RELATED"/>
    <property type="match status" value="1"/>
</dbReference>
<dbReference type="NCBIfam" id="TIGR00801">
    <property type="entry name" value="ncs2"/>
    <property type="match status" value="1"/>
</dbReference>
<proteinExistence type="inferred from homology"/>
<feature type="transmembrane region" description="Helical" evidence="8">
    <location>
        <begin position="225"/>
        <end position="246"/>
    </location>
</feature>
<evidence type="ECO:0000256" key="3">
    <source>
        <dbReference type="ARBA" id="ARBA00022448"/>
    </source>
</evidence>
<organism evidence="9">
    <name type="scientific">hydrocarbon metagenome</name>
    <dbReference type="NCBI Taxonomy" id="938273"/>
    <lineage>
        <taxon>unclassified sequences</taxon>
        <taxon>metagenomes</taxon>
        <taxon>ecological metagenomes</taxon>
    </lineage>
</organism>
<dbReference type="InterPro" id="IPR006042">
    <property type="entry name" value="Xan_ur_permease"/>
</dbReference>
<evidence type="ECO:0000256" key="2">
    <source>
        <dbReference type="ARBA" id="ARBA00008821"/>
    </source>
</evidence>
<comment type="subcellular location">
    <subcellularLocation>
        <location evidence="1">Cell membrane</location>
        <topology evidence="1">Multi-pass membrane protein</topology>
    </subcellularLocation>
</comment>
<name>A0A0W8G4Y4_9ZZZZ</name>
<feature type="transmembrane region" description="Helical" evidence="8">
    <location>
        <begin position="195"/>
        <end position="219"/>
    </location>
</feature>